<dbReference type="InterPro" id="IPR018961">
    <property type="entry name" value="DnaJ_homolog_subfam-C_membr-28"/>
</dbReference>
<keyword evidence="4" id="KW-1185">Reference proteome</keyword>
<feature type="region of interest" description="Disordered" evidence="1">
    <location>
        <begin position="110"/>
        <end position="153"/>
    </location>
</feature>
<evidence type="ECO:0000313" key="4">
    <source>
        <dbReference type="Proteomes" id="UP001183648"/>
    </source>
</evidence>
<gene>
    <name evidence="3" type="ORF">J2S63_001781</name>
</gene>
<feature type="region of interest" description="Disordered" evidence="1">
    <location>
        <begin position="1"/>
        <end position="24"/>
    </location>
</feature>
<proteinExistence type="predicted"/>
<accession>A0ABU2BUD1</accession>
<protein>
    <recommendedName>
        <fullName evidence="2">DnaJ homologue subfamily C member 28 conserved domain-containing protein</fullName>
    </recommendedName>
</protein>
<dbReference type="Proteomes" id="UP001183648">
    <property type="component" value="Unassembled WGS sequence"/>
</dbReference>
<sequence length="153" mass="17496">MERGDFTDLPGLGKPLEDLGPAEQGHDPDWWLKRLVEREKITVLPPALQLRRDDAALDDHLDRLGGEAEVRRELTEFNDRVRRVLYSTHGGPPVTTPPRDVEEEVRRWRARREERRARRTAALAAREPEAPPPSRRGRWWPFGRTGAAGPSDG</sequence>
<reference evidence="3 4" key="1">
    <citation type="submission" date="2023-07" db="EMBL/GenBank/DDBJ databases">
        <title>Sequencing the genomes of 1000 actinobacteria strains.</title>
        <authorList>
            <person name="Klenk H.-P."/>
        </authorList>
    </citation>
    <scope>NUCLEOTIDE SEQUENCE [LARGE SCALE GENOMIC DNA]</scope>
    <source>
        <strain evidence="3 4">DSM 19426</strain>
    </source>
</reference>
<evidence type="ECO:0000259" key="2">
    <source>
        <dbReference type="Pfam" id="PF09350"/>
    </source>
</evidence>
<dbReference type="EMBL" id="JAVDYG010000001">
    <property type="protein sequence ID" value="MDR7362228.1"/>
    <property type="molecule type" value="Genomic_DNA"/>
</dbReference>
<name>A0ABU2BUD1_9ACTN</name>
<comment type="caution">
    <text evidence="3">The sequence shown here is derived from an EMBL/GenBank/DDBJ whole genome shotgun (WGS) entry which is preliminary data.</text>
</comment>
<evidence type="ECO:0000313" key="3">
    <source>
        <dbReference type="EMBL" id="MDR7362228.1"/>
    </source>
</evidence>
<organism evidence="3 4">
    <name type="scientific">Nocardioides marmoribigeumensis</name>
    <dbReference type="NCBI Taxonomy" id="433649"/>
    <lineage>
        <taxon>Bacteria</taxon>
        <taxon>Bacillati</taxon>
        <taxon>Actinomycetota</taxon>
        <taxon>Actinomycetes</taxon>
        <taxon>Propionibacteriales</taxon>
        <taxon>Nocardioidaceae</taxon>
        <taxon>Nocardioides</taxon>
    </lineage>
</organism>
<feature type="domain" description="DnaJ homologue subfamily C member 28 conserved" evidence="2">
    <location>
        <begin position="1"/>
        <end position="61"/>
    </location>
</feature>
<evidence type="ECO:0000256" key="1">
    <source>
        <dbReference type="SAM" id="MobiDB-lite"/>
    </source>
</evidence>
<dbReference type="Pfam" id="PF09350">
    <property type="entry name" value="DJC28_CD"/>
    <property type="match status" value="1"/>
</dbReference>